<keyword evidence="3" id="KW-1185">Reference proteome</keyword>
<reference evidence="1 3" key="1">
    <citation type="submission" date="2017-03" db="EMBL/GenBank/DDBJ databases">
        <title>Draft genome sequence of Moraxella equi CCUG 4950T type strain.</title>
        <authorList>
            <person name="Salva-Serra F."/>
            <person name="Engstrom-Jakobsson H."/>
            <person name="Thorell K."/>
            <person name="Jaen-Luchoro D."/>
            <person name="Gonzales-Siles L."/>
            <person name="Karlsson R."/>
            <person name="Yazdan S."/>
            <person name="Boulund F."/>
            <person name="Johnning A."/>
            <person name="Engstrand L."/>
            <person name="Kristiansson E."/>
            <person name="Moore E."/>
        </authorList>
    </citation>
    <scope>NUCLEOTIDE SEQUENCE [LARGE SCALE GENOMIC DNA]</scope>
    <source>
        <strain evidence="1 3">CCUG 4950</strain>
    </source>
</reference>
<name>A0A378QNH1_9GAMM</name>
<protein>
    <submittedName>
        <fullName evidence="2">Uncharacterized protein</fullName>
    </submittedName>
</protein>
<evidence type="ECO:0000313" key="4">
    <source>
        <dbReference type="Proteomes" id="UP000254618"/>
    </source>
</evidence>
<sequence>MRLINEKTGQTIELPYDLYPIDDLNWSAVVSKTDYTLTGALDVQQGTRKAGKPLTLQSQDDMGVITRQVVNELHEWANLIETTFIMEYEADGQTKKVSVMFDHSQTPIEATPLKEFNSPNLDDYFRVVLKFFTV</sequence>
<gene>
    <name evidence="1" type="ORF">B5J93_09590</name>
    <name evidence="2" type="ORF">NCTC11012_00255</name>
</gene>
<evidence type="ECO:0000313" key="1">
    <source>
        <dbReference type="EMBL" id="OPH36301.1"/>
    </source>
</evidence>
<dbReference type="EMBL" id="UGQF01000001">
    <property type="protein sequence ID" value="STZ02032.1"/>
    <property type="molecule type" value="Genomic_DNA"/>
</dbReference>
<dbReference type="RefSeq" id="WP_079326191.1">
    <property type="nucleotide sequence ID" value="NZ_MXAP01000097.1"/>
</dbReference>
<accession>A0A378QNH1</accession>
<organism evidence="2 4">
    <name type="scientific">Moraxella equi</name>
    <dbReference type="NCBI Taxonomy" id="60442"/>
    <lineage>
        <taxon>Bacteria</taxon>
        <taxon>Pseudomonadati</taxon>
        <taxon>Pseudomonadota</taxon>
        <taxon>Gammaproteobacteria</taxon>
        <taxon>Moraxellales</taxon>
        <taxon>Moraxellaceae</taxon>
        <taxon>Moraxella</taxon>
    </lineage>
</organism>
<reference evidence="2 4" key="2">
    <citation type="submission" date="2018-06" db="EMBL/GenBank/DDBJ databases">
        <authorList>
            <consortium name="Pathogen Informatics"/>
            <person name="Doyle S."/>
        </authorList>
    </citation>
    <scope>NUCLEOTIDE SEQUENCE [LARGE SCALE GENOMIC DNA]</scope>
    <source>
        <strain evidence="2 4">NCTC11012</strain>
    </source>
</reference>
<dbReference type="EMBL" id="MXAP01000097">
    <property type="protein sequence ID" value="OPH36301.1"/>
    <property type="molecule type" value="Genomic_DNA"/>
</dbReference>
<dbReference type="AlphaFoldDB" id="A0A378QNH1"/>
<dbReference type="Proteomes" id="UP000254618">
    <property type="component" value="Unassembled WGS sequence"/>
</dbReference>
<evidence type="ECO:0000313" key="2">
    <source>
        <dbReference type="EMBL" id="STZ02032.1"/>
    </source>
</evidence>
<proteinExistence type="predicted"/>
<dbReference type="Proteomes" id="UP000190777">
    <property type="component" value="Unassembled WGS sequence"/>
</dbReference>
<evidence type="ECO:0000313" key="3">
    <source>
        <dbReference type="Proteomes" id="UP000190777"/>
    </source>
</evidence>